<feature type="compositionally biased region" description="Low complexity" evidence="1">
    <location>
        <begin position="46"/>
        <end position="77"/>
    </location>
</feature>
<sequence length="525" mass="59954">MSPPKCEDAIVTRSKLAPPEPASSSNAPAIPKSKRRPGRTFKNPIRSSSARSSRSSRSTRSSPYDRPSNSPRPIISRPHTPHRILSILEALPVEIIEQIFLYSLNLNFPRSSPFLSRVLSGEHIYRALILLAFWNDSPDYPRSKAVERMLVPLDYIPLKLDERARLQETIFKCRWCTMDRVREQIPTMQILTIYRRWINAGIVTKEEEQAAFKKFLARKDDSVRVFHGKGEPMKEVASLPPEFFQMAPHALKGPHEYELNIMPMVTTELQCVDVRLTVNLPALDLCRFPSHLLRGRSNGFLPEDVAFLEMLRITSCNWTSGKSSLSPSTLTKVDRKALNEGIQNAIRHQNFNAMVSLLKIDEFIFRYKAEKQGHGGFYTIPPEHFIAVTRTGRDKPHLNLAFFEALLRASAESLPSWSSEITTWTVDNMELAKKDPSTYNQINGKFARWLSNFLLRLPAQVEYASGFPSGQLFCCGQLDTLDIEGRRFVDEVLKPSREPFGNWLMESSFRTEDHWVKKFGPPLPP</sequence>
<evidence type="ECO:0000313" key="3">
    <source>
        <dbReference type="Proteomes" id="UP000191500"/>
    </source>
</evidence>
<name>A0A1V6U8Y7_9EURO</name>
<reference evidence="3" key="1">
    <citation type="journal article" date="2017" name="Nat. Microbiol.">
        <title>Global analysis of biosynthetic gene clusters reveals vast potential of secondary metabolite production in Penicillium species.</title>
        <authorList>
            <person name="Nielsen J.C."/>
            <person name="Grijseels S."/>
            <person name="Prigent S."/>
            <person name="Ji B."/>
            <person name="Dainat J."/>
            <person name="Nielsen K.F."/>
            <person name="Frisvad J.C."/>
            <person name="Workman M."/>
            <person name="Nielsen J."/>
        </authorList>
    </citation>
    <scope>NUCLEOTIDE SEQUENCE [LARGE SCALE GENOMIC DNA]</scope>
    <source>
        <strain evidence="3">IBT 31321</strain>
    </source>
</reference>
<organism evidence="2 3">
    <name type="scientific">Penicillium coprophilum</name>
    <dbReference type="NCBI Taxonomy" id="36646"/>
    <lineage>
        <taxon>Eukaryota</taxon>
        <taxon>Fungi</taxon>
        <taxon>Dikarya</taxon>
        <taxon>Ascomycota</taxon>
        <taxon>Pezizomycotina</taxon>
        <taxon>Eurotiomycetes</taxon>
        <taxon>Eurotiomycetidae</taxon>
        <taxon>Eurotiales</taxon>
        <taxon>Aspergillaceae</taxon>
        <taxon>Penicillium</taxon>
    </lineage>
</organism>
<evidence type="ECO:0000256" key="1">
    <source>
        <dbReference type="SAM" id="MobiDB-lite"/>
    </source>
</evidence>
<feature type="compositionally biased region" description="Basic and acidic residues" evidence="1">
    <location>
        <begin position="1"/>
        <end position="10"/>
    </location>
</feature>
<feature type="compositionally biased region" description="Low complexity" evidence="1">
    <location>
        <begin position="22"/>
        <end position="31"/>
    </location>
</feature>
<keyword evidence="3" id="KW-1185">Reference proteome</keyword>
<gene>
    <name evidence="2" type="ORF">PENCOP_c015G04821</name>
</gene>
<accession>A0A1V6U8Y7</accession>
<evidence type="ECO:0000313" key="2">
    <source>
        <dbReference type="EMBL" id="OQE34860.1"/>
    </source>
</evidence>
<dbReference type="Proteomes" id="UP000191500">
    <property type="component" value="Unassembled WGS sequence"/>
</dbReference>
<feature type="region of interest" description="Disordered" evidence="1">
    <location>
        <begin position="1"/>
        <end position="77"/>
    </location>
</feature>
<protein>
    <submittedName>
        <fullName evidence="2">Uncharacterized protein</fullName>
    </submittedName>
</protein>
<dbReference type="EMBL" id="MDDG01000015">
    <property type="protein sequence ID" value="OQE34860.1"/>
    <property type="molecule type" value="Genomic_DNA"/>
</dbReference>
<comment type="caution">
    <text evidence="2">The sequence shown here is derived from an EMBL/GenBank/DDBJ whole genome shotgun (WGS) entry which is preliminary data.</text>
</comment>
<dbReference type="STRING" id="36646.A0A1V6U8Y7"/>
<dbReference type="AlphaFoldDB" id="A0A1V6U8Y7"/>
<proteinExistence type="predicted"/>